<evidence type="ECO:0000313" key="3">
    <source>
        <dbReference type="Proteomes" id="UP000548423"/>
    </source>
</evidence>
<dbReference type="PROSITE" id="PS51257">
    <property type="entry name" value="PROKAR_LIPOPROTEIN"/>
    <property type="match status" value="1"/>
</dbReference>
<evidence type="ECO:0000313" key="2">
    <source>
        <dbReference type="EMBL" id="NYE03984.1"/>
    </source>
</evidence>
<feature type="chain" id="PRO_5038394102" description="Lipoprotein" evidence="1">
    <location>
        <begin position="21"/>
        <end position="55"/>
    </location>
</feature>
<evidence type="ECO:0000256" key="1">
    <source>
        <dbReference type="SAM" id="SignalP"/>
    </source>
</evidence>
<sequence length="55" mass="6288">MKPKVLVLFFIAILVLSACGQKTLSEPITLHNQDQKEVTFPLEKPTVFFFITTYT</sequence>
<proteinExistence type="predicted"/>
<protein>
    <recommendedName>
        <fullName evidence="4">Lipoprotein</fullName>
    </recommendedName>
</protein>
<accession>A0A852T9A3</accession>
<dbReference type="Proteomes" id="UP000548423">
    <property type="component" value="Unassembled WGS sequence"/>
</dbReference>
<evidence type="ECO:0008006" key="4">
    <source>
        <dbReference type="Google" id="ProtNLM"/>
    </source>
</evidence>
<dbReference type="EMBL" id="JACCBX010000002">
    <property type="protein sequence ID" value="NYE03984.1"/>
    <property type="molecule type" value="Genomic_DNA"/>
</dbReference>
<name>A0A852T9A3_9BACI</name>
<dbReference type="AlphaFoldDB" id="A0A852T9A3"/>
<feature type="signal peptide" evidence="1">
    <location>
        <begin position="1"/>
        <end position="20"/>
    </location>
</feature>
<gene>
    <name evidence="2" type="ORF">F4694_000728</name>
</gene>
<comment type="caution">
    <text evidence="2">The sequence shown here is derived from an EMBL/GenBank/DDBJ whole genome shotgun (WGS) entry which is preliminary data.</text>
</comment>
<organism evidence="2 3">
    <name type="scientific">Neobacillus niacini</name>
    <dbReference type="NCBI Taxonomy" id="86668"/>
    <lineage>
        <taxon>Bacteria</taxon>
        <taxon>Bacillati</taxon>
        <taxon>Bacillota</taxon>
        <taxon>Bacilli</taxon>
        <taxon>Bacillales</taxon>
        <taxon>Bacillaceae</taxon>
        <taxon>Neobacillus</taxon>
    </lineage>
</organism>
<reference evidence="3" key="1">
    <citation type="submission" date="2020-07" db="EMBL/GenBank/DDBJ databases">
        <authorList>
            <person name="Partida-Martinez L."/>
            <person name="Huntemann M."/>
            <person name="Clum A."/>
            <person name="Wang J."/>
            <person name="Palaniappan K."/>
            <person name="Ritter S."/>
            <person name="Chen I.-M."/>
            <person name="Stamatis D."/>
            <person name="Reddy T."/>
            <person name="O'Malley R."/>
            <person name="Daum C."/>
            <person name="Shapiro N."/>
            <person name="Ivanova N."/>
            <person name="Kyrpides N."/>
            <person name="Woyke T."/>
        </authorList>
    </citation>
    <scope>NUCLEOTIDE SEQUENCE [LARGE SCALE GENOMIC DNA]</scope>
    <source>
        <strain evidence="3">AT2.8</strain>
    </source>
</reference>
<reference evidence="3" key="2">
    <citation type="submission" date="2020-08" db="EMBL/GenBank/DDBJ databases">
        <title>The Agave Microbiome: Exploring the role of microbial communities in plant adaptations to desert environments.</title>
        <authorList>
            <person name="Partida-Martinez L.P."/>
        </authorList>
    </citation>
    <scope>NUCLEOTIDE SEQUENCE [LARGE SCALE GENOMIC DNA]</scope>
    <source>
        <strain evidence="3">AT2.8</strain>
    </source>
</reference>
<keyword evidence="1" id="KW-0732">Signal</keyword>